<evidence type="ECO:0000259" key="3">
    <source>
        <dbReference type="PROSITE" id="PS51832"/>
    </source>
</evidence>
<dbReference type="InterPro" id="IPR011006">
    <property type="entry name" value="CheY-like_superfamily"/>
</dbReference>
<feature type="modified residue" description="4-aspartylphosphate" evidence="1">
    <location>
        <position position="61"/>
    </location>
</feature>
<evidence type="ECO:0000256" key="1">
    <source>
        <dbReference type="PROSITE-ProRule" id="PRU00169"/>
    </source>
</evidence>
<dbReference type="InterPro" id="IPR001789">
    <property type="entry name" value="Sig_transdc_resp-reg_receiver"/>
</dbReference>
<dbReference type="PROSITE" id="PS50110">
    <property type="entry name" value="RESPONSE_REGULATORY"/>
    <property type="match status" value="1"/>
</dbReference>
<dbReference type="Gene3D" id="1.10.3210.10">
    <property type="entry name" value="Hypothetical protein af1432"/>
    <property type="match status" value="1"/>
</dbReference>
<protein>
    <submittedName>
        <fullName evidence="4">Response regulator</fullName>
    </submittedName>
</protein>
<reference evidence="4 5" key="2">
    <citation type="journal article" date="2022" name="Mar. Drugs">
        <title>Bioassay-Guided Fractionation Leads to the Detection of Cholic Acid Generated by the Rare Thalassomonas sp.</title>
        <authorList>
            <person name="Pheiffer F."/>
            <person name="Schneider Y.K."/>
            <person name="Hansen E.H."/>
            <person name="Andersen J.H."/>
            <person name="Isaksson J."/>
            <person name="Busche T."/>
            <person name="R C."/>
            <person name="Kalinowski J."/>
            <person name="Zyl L.V."/>
            <person name="Trindade M."/>
        </authorList>
    </citation>
    <scope>NUCLEOTIDE SEQUENCE [LARGE SCALE GENOMIC DNA]</scope>
    <source>
        <strain evidence="4 5">A5K-106</strain>
    </source>
</reference>
<dbReference type="CDD" id="cd17569">
    <property type="entry name" value="REC_HupR-like"/>
    <property type="match status" value="1"/>
</dbReference>
<feature type="domain" description="HD-GYP" evidence="3">
    <location>
        <begin position="182"/>
        <end position="377"/>
    </location>
</feature>
<dbReference type="InterPro" id="IPR037522">
    <property type="entry name" value="HD_GYP_dom"/>
</dbReference>
<dbReference type="AlphaFoldDB" id="A0AAF0C509"/>
<dbReference type="PANTHER" id="PTHR45228">
    <property type="entry name" value="CYCLIC DI-GMP PHOSPHODIESTERASE TM_0186-RELATED"/>
    <property type="match status" value="1"/>
</dbReference>
<keyword evidence="1" id="KW-0597">Phosphoprotein</keyword>
<name>A0AAF0C509_9GAMM</name>
<evidence type="ECO:0000313" key="4">
    <source>
        <dbReference type="EMBL" id="WDE01033.1"/>
    </source>
</evidence>
<reference evidence="4 5" key="1">
    <citation type="journal article" date="2015" name="Genome Announc.">
        <title>Draft Genome Sequences of Marine Isolates of Thalassomonas viridans and Thalassomonas actiniarum.</title>
        <authorList>
            <person name="Olonade I."/>
            <person name="van Zyl L.J."/>
            <person name="Trindade M."/>
        </authorList>
    </citation>
    <scope>NUCLEOTIDE SEQUENCE [LARGE SCALE GENOMIC DNA]</scope>
    <source>
        <strain evidence="4 5">A5K-106</strain>
    </source>
</reference>
<dbReference type="Proteomes" id="UP000032568">
    <property type="component" value="Chromosome"/>
</dbReference>
<gene>
    <name evidence="4" type="ORF">SG35_010575</name>
</gene>
<dbReference type="Pfam" id="PF00072">
    <property type="entry name" value="Response_reg"/>
    <property type="match status" value="1"/>
</dbReference>
<dbReference type="SUPFAM" id="SSF109604">
    <property type="entry name" value="HD-domain/PDEase-like"/>
    <property type="match status" value="1"/>
</dbReference>
<dbReference type="PANTHER" id="PTHR45228:SF8">
    <property type="entry name" value="TWO-COMPONENT RESPONSE REGULATOR-RELATED"/>
    <property type="match status" value="1"/>
</dbReference>
<dbReference type="GO" id="GO:0008081">
    <property type="term" value="F:phosphoric diester hydrolase activity"/>
    <property type="evidence" value="ECO:0007669"/>
    <property type="project" value="UniProtKB-ARBA"/>
</dbReference>
<organism evidence="4 5">
    <name type="scientific">Thalassomonas actiniarum</name>
    <dbReference type="NCBI Taxonomy" id="485447"/>
    <lineage>
        <taxon>Bacteria</taxon>
        <taxon>Pseudomonadati</taxon>
        <taxon>Pseudomonadota</taxon>
        <taxon>Gammaproteobacteria</taxon>
        <taxon>Alteromonadales</taxon>
        <taxon>Colwelliaceae</taxon>
        <taxon>Thalassomonas</taxon>
    </lineage>
</organism>
<dbReference type="CDD" id="cd00077">
    <property type="entry name" value="HDc"/>
    <property type="match status" value="1"/>
</dbReference>
<proteinExistence type="predicted"/>
<dbReference type="RefSeq" id="WP_044836220.1">
    <property type="nucleotide sequence ID" value="NZ_CP059735.1"/>
</dbReference>
<dbReference type="PROSITE" id="PS51832">
    <property type="entry name" value="HD_GYP"/>
    <property type="match status" value="1"/>
</dbReference>
<dbReference type="SMART" id="SM00448">
    <property type="entry name" value="REC"/>
    <property type="match status" value="1"/>
</dbReference>
<evidence type="ECO:0000313" key="5">
    <source>
        <dbReference type="Proteomes" id="UP000032568"/>
    </source>
</evidence>
<dbReference type="EMBL" id="CP059735">
    <property type="protein sequence ID" value="WDE01033.1"/>
    <property type="molecule type" value="Genomic_DNA"/>
</dbReference>
<dbReference type="Pfam" id="PF13487">
    <property type="entry name" value="HD_5"/>
    <property type="match status" value="1"/>
</dbReference>
<accession>A0AAF0C509</accession>
<dbReference type="InterPro" id="IPR003607">
    <property type="entry name" value="HD/PDEase_dom"/>
</dbReference>
<dbReference type="GO" id="GO:0000160">
    <property type="term" value="P:phosphorelay signal transduction system"/>
    <property type="evidence" value="ECO:0007669"/>
    <property type="project" value="InterPro"/>
</dbReference>
<sequence length="434" mass="48909">MSNDVSSSQPMLSLLLLDDEQDILNSLQRLLRKDYQLICFTHAHEALSYLEDNAVDIIMSDMRMQNINGAEFLCLSRQIQPDAIRLLITGYSDMDLTIAAINDGGVYSYINKPWENEKLKLTLAKAAEHYLLKKEKQALSQSLARANDSLQHLNQSLEVKVAQRTRALQESKQKLQQSLTTQKDLLHDVIDMMTATIEYRTGFSGSHNKRIALQSRAVAARMGLDEAQCRRIYLCALLHEIGIIGLSDEALASTKLTGAHFNDAFMTHPVIGAAIVEKIKRLAPLTENIRHQNENINGTGRPEHLSGEEIPVGARIIRIVKDFDFLIAGKHNCNKLSVTNAKIRMSELAGSDYDKKILEHFFTLLSQRQQNEESEMQYSIGLDELKPGDILSEDLVLENGNIMLTTGQEINASMIEKLREYEHNFLTKITLFTA</sequence>
<dbReference type="KEGG" id="tact:SG35_010575"/>
<dbReference type="Gene3D" id="3.40.50.2300">
    <property type="match status" value="1"/>
</dbReference>
<dbReference type="InterPro" id="IPR052020">
    <property type="entry name" value="Cyclic_di-GMP/3'3'-cGAMP_PDE"/>
</dbReference>
<feature type="domain" description="Response regulatory" evidence="2">
    <location>
        <begin position="13"/>
        <end position="127"/>
    </location>
</feature>
<keyword evidence="5" id="KW-1185">Reference proteome</keyword>
<evidence type="ECO:0000259" key="2">
    <source>
        <dbReference type="PROSITE" id="PS50110"/>
    </source>
</evidence>
<dbReference type="SUPFAM" id="SSF52172">
    <property type="entry name" value="CheY-like"/>
    <property type="match status" value="1"/>
</dbReference>